<keyword evidence="2" id="KW-1003">Cell membrane</keyword>
<dbReference type="EMBL" id="CP013652">
    <property type="protein sequence ID" value="ALS21579.1"/>
    <property type="molecule type" value="Genomic_DNA"/>
</dbReference>
<protein>
    <submittedName>
        <fullName evidence="8">Phospholipase D nuclease</fullName>
    </submittedName>
</protein>
<dbReference type="InterPro" id="IPR027379">
    <property type="entry name" value="CLS_N"/>
</dbReference>
<organism evidence="8 9">
    <name type="scientific">Paenibacillus naphthalenovorans</name>
    <dbReference type="NCBI Taxonomy" id="162209"/>
    <lineage>
        <taxon>Bacteria</taxon>
        <taxon>Bacillati</taxon>
        <taxon>Bacillota</taxon>
        <taxon>Bacilli</taxon>
        <taxon>Bacillales</taxon>
        <taxon>Paenibacillaceae</taxon>
        <taxon>Paenibacillus</taxon>
    </lineage>
</organism>
<feature type="transmembrane region" description="Helical" evidence="6">
    <location>
        <begin position="12"/>
        <end position="35"/>
    </location>
</feature>
<evidence type="ECO:0000256" key="6">
    <source>
        <dbReference type="SAM" id="Phobius"/>
    </source>
</evidence>
<feature type="transmembrane region" description="Helical" evidence="6">
    <location>
        <begin position="47"/>
        <end position="69"/>
    </location>
</feature>
<keyword evidence="3 6" id="KW-0812">Transmembrane</keyword>
<evidence type="ECO:0000256" key="2">
    <source>
        <dbReference type="ARBA" id="ARBA00022475"/>
    </source>
</evidence>
<evidence type="ECO:0000256" key="5">
    <source>
        <dbReference type="ARBA" id="ARBA00023136"/>
    </source>
</evidence>
<dbReference type="AlphaFoldDB" id="A0A0U2ILW7"/>
<accession>A0A0U2ILW7</accession>
<dbReference type="Proteomes" id="UP000061660">
    <property type="component" value="Chromosome"/>
</dbReference>
<evidence type="ECO:0000256" key="4">
    <source>
        <dbReference type="ARBA" id="ARBA00022989"/>
    </source>
</evidence>
<evidence type="ECO:0000256" key="3">
    <source>
        <dbReference type="ARBA" id="ARBA00022692"/>
    </source>
</evidence>
<evidence type="ECO:0000313" key="9">
    <source>
        <dbReference type="Proteomes" id="UP000061660"/>
    </source>
</evidence>
<reference evidence="8 9" key="2">
    <citation type="journal article" date="2016" name="Genome Announc.">
        <title>Complete Genome Sequences of Two Interactive Moderate Thermophiles, Paenibacillus napthalenovorans 32O-Y and Paenibacillus sp. 32O-W.</title>
        <authorList>
            <person name="Butler R.R.III."/>
            <person name="Wang J."/>
            <person name="Stark B.C."/>
            <person name="Pombert J.F."/>
        </authorList>
    </citation>
    <scope>NUCLEOTIDE SEQUENCE [LARGE SCALE GENOMIC DNA]</scope>
    <source>
        <strain evidence="8 9">32O-Y</strain>
    </source>
</reference>
<dbReference type="PATRIC" id="fig|162209.4.peg.1279"/>
<evidence type="ECO:0000259" key="7">
    <source>
        <dbReference type="Pfam" id="PF13396"/>
    </source>
</evidence>
<keyword evidence="4 6" id="KW-1133">Transmembrane helix</keyword>
<sequence length="72" mass="8173">MVVEPGFMFSGMIIFVFVFGLVLSVLHIVLSIWAYRDALSRGKSQEYAIIVLFGLLFFPVMGLIVYLVIRND</sequence>
<evidence type="ECO:0000313" key="8">
    <source>
        <dbReference type="EMBL" id="ALS21579.1"/>
    </source>
</evidence>
<dbReference type="GO" id="GO:0005886">
    <property type="term" value="C:plasma membrane"/>
    <property type="evidence" value="ECO:0007669"/>
    <property type="project" value="UniProtKB-SubCell"/>
</dbReference>
<gene>
    <name evidence="8" type="ORF">IJ22_12030</name>
</gene>
<name>A0A0U2ILW7_9BACL</name>
<dbReference type="Pfam" id="PF13396">
    <property type="entry name" value="PLDc_N"/>
    <property type="match status" value="1"/>
</dbReference>
<evidence type="ECO:0000256" key="1">
    <source>
        <dbReference type="ARBA" id="ARBA00004651"/>
    </source>
</evidence>
<comment type="subcellular location">
    <subcellularLocation>
        <location evidence="1">Cell membrane</location>
        <topology evidence="1">Multi-pass membrane protein</topology>
    </subcellularLocation>
</comment>
<keyword evidence="5 6" id="KW-0472">Membrane</keyword>
<keyword evidence="9" id="KW-1185">Reference proteome</keyword>
<reference evidence="9" key="1">
    <citation type="submission" date="2015-12" db="EMBL/GenBank/DDBJ databases">
        <title>Complete genome sequences of two moderately thermophilic Paenibacillus species.</title>
        <authorList>
            <person name="Butler R.III."/>
            <person name="Wang J."/>
            <person name="Stark B.C."/>
            <person name="Pombert J.-F."/>
        </authorList>
    </citation>
    <scope>NUCLEOTIDE SEQUENCE [LARGE SCALE GENOMIC DNA]</scope>
    <source>
        <strain evidence="9">32O-Y</strain>
    </source>
</reference>
<proteinExistence type="predicted"/>
<feature type="domain" description="Cardiolipin synthase N-terminal" evidence="7">
    <location>
        <begin position="29"/>
        <end position="70"/>
    </location>
</feature>
<dbReference type="KEGG" id="pnp:IJ22_12030"/>
<dbReference type="STRING" id="162209.IJ22_12030"/>